<reference evidence="2" key="1">
    <citation type="submission" date="2020-02" db="EMBL/GenBank/DDBJ databases">
        <authorList>
            <person name="Meier V. D."/>
        </authorList>
    </citation>
    <scope>NUCLEOTIDE SEQUENCE</scope>
    <source>
        <strain evidence="2">AVDCRST_MAG13</strain>
    </source>
</reference>
<feature type="domain" description="NAD-dependent epimerase/dehydratase" evidence="1">
    <location>
        <begin position="9"/>
        <end position="234"/>
    </location>
</feature>
<evidence type="ECO:0000313" key="2">
    <source>
        <dbReference type="EMBL" id="CAA9486472.1"/>
    </source>
</evidence>
<organism evidence="2">
    <name type="scientific">uncultured Solirubrobacteraceae bacterium</name>
    <dbReference type="NCBI Taxonomy" id="1162706"/>
    <lineage>
        <taxon>Bacteria</taxon>
        <taxon>Bacillati</taxon>
        <taxon>Actinomycetota</taxon>
        <taxon>Thermoleophilia</taxon>
        <taxon>Solirubrobacterales</taxon>
        <taxon>Solirubrobacteraceae</taxon>
        <taxon>environmental samples</taxon>
    </lineage>
</organism>
<dbReference type="AlphaFoldDB" id="A0A6J4S1B7"/>
<dbReference type="InterPro" id="IPR001509">
    <property type="entry name" value="Epimerase_deHydtase"/>
</dbReference>
<dbReference type="EMBL" id="CADCVO010000230">
    <property type="protein sequence ID" value="CAA9486472.1"/>
    <property type="molecule type" value="Genomic_DNA"/>
</dbReference>
<gene>
    <name evidence="2" type="ORF">AVDCRST_MAG13-1481</name>
</gene>
<dbReference type="PANTHER" id="PTHR43245:SF52">
    <property type="entry name" value="NAD-DEPENDENT EPIMERASE_DEHYDRATASE"/>
    <property type="match status" value="1"/>
</dbReference>
<protein>
    <recommendedName>
        <fullName evidence="1">NAD-dependent epimerase/dehydratase domain-containing protein</fullName>
    </recommendedName>
</protein>
<name>A0A6J4S1B7_9ACTN</name>
<proteinExistence type="predicted"/>
<dbReference type="PANTHER" id="PTHR43245">
    <property type="entry name" value="BIFUNCTIONAL POLYMYXIN RESISTANCE PROTEIN ARNA"/>
    <property type="match status" value="1"/>
</dbReference>
<dbReference type="SUPFAM" id="SSF51735">
    <property type="entry name" value="NAD(P)-binding Rossmann-fold domains"/>
    <property type="match status" value="1"/>
</dbReference>
<sequence length="287" mass="31328">MSATTSRRILITGLSTHWGGRLAQSLERDPAVEAIIGVDKRPPKLALERTEFVRVEDHHSLIRRIVQAAEIDTVVDTRLVADSIITTPRLAHENNVIGTMNVLAACSGPGSSVRKVVFKSTGRFYGSEQDDPAFFTEAMGRPHPARTPIERDVVEAEAAVRGFKDRNPDTTVTVLRFANGLGPAVRTSLTRLFSLPAVPTILGFDPRMQFVHEDDIAGVLEHAVRNDLDGIYNAAADGVLALSEILDLLGKTTLPVLPPFGTGAAMFVLRRLGLRIPDDMLDYLRFG</sequence>
<dbReference type="Gene3D" id="3.40.50.720">
    <property type="entry name" value="NAD(P)-binding Rossmann-like Domain"/>
    <property type="match status" value="1"/>
</dbReference>
<feature type="non-terminal residue" evidence="2">
    <location>
        <position position="287"/>
    </location>
</feature>
<dbReference type="Pfam" id="PF01370">
    <property type="entry name" value="Epimerase"/>
    <property type="match status" value="1"/>
</dbReference>
<evidence type="ECO:0000259" key="1">
    <source>
        <dbReference type="Pfam" id="PF01370"/>
    </source>
</evidence>
<dbReference type="InterPro" id="IPR050177">
    <property type="entry name" value="Lipid_A_modif_metabolic_enz"/>
</dbReference>
<accession>A0A6J4S1B7</accession>
<dbReference type="InterPro" id="IPR036291">
    <property type="entry name" value="NAD(P)-bd_dom_sf"/>
</dbReference>